<evidence type="ECO:0000313" key="1">
    <source>
        <dbReference type="EMBL" id="EEF66984.1"/>
    </source>
</evidence>
<dbReference type="Proteomes" id="UP000005950">
    <property type="component" value="Unassembled WGS sequence"/>
</dbReference>
<reference evidence="1 2" key="2">
    <citation type="submission" date="2009-02" db="EMBL/GenBank/DDBJ databases">
        <title>Draft genome sequence of Holdemania filiformis DSM 12042.</title>
        <authorList>
            <person name="Sudarsanam P."/>
            <person name="Ley R."/>
            <person name="Guruge J."/>
            <person name="Turnbaugh P.J."/>
            <person name="Mahowald M."/>
            <person name="Liep D."/>
            <person name="Gordon J."/>
        </authorList>
    </citation>
    <scope>NUCLEOTIDE SEQUENCE [LARGE SCALE GENOMIC DNA]</scope>
    <source>
        <strain evidence="1 2">DSM 12042</strain>
    </source>
</reference>
<reference evidence="1 2" key="1">
    <citation type="submission" date="2008-12" db="EMBL/GenBank/DDBJ databases">
        <authorList>
            <person name="Fulton L."/>
            <person name="Clifton S."/>
            <person name="Fulton B."/>
            <person name="Xu J."/>
            <person name="Minx P."/>
            <person name="Pepin K.H."/>
            <person name="Johnson M."/>
            <person name="Bhonagiri V."/>
            <person name="Nash W.E."/>
            <person name="Mardis E.R."/>
            <person name="Wilson R.K."/>
        </authorList>
    </citation>
    <scope>NUCLEOTIDE SEQUENCE [LARGE SCALE GENOMIC DNA]</scope>
    <source>
        <strain evidence="1 2">DSM 12042</strain>
    </source>
</reference>
<accession>B9YAL8</accession>
<sequence>MRERKVRSVRQNRQAAVCDFSLRGKPGTISHFITRFWDRLFL</sequence>
<dbReference type="AlphaFoldDB" id="B9YAL8"/>
<dbReference type="EMBL" id="ACCF01000183">
    <property type="protein sequence ID" value="EEF66984.1"/>
    <property type="molecule type" value="Genomic_DNA"/>
</dbReference>
<dbReference type="HOGENOM" id="CLU_3252608_0_0_9"/>
<protein>
    <submittedName>
        <fullName evidence="1">Uncharacterized protein</fullName>
    </submittedName>
</protein>
<gene>
    <name evidence="1" type="ORF">HOLDEFILI_02875</name>
</gene>
<organism evidence="1 2">
    <name type="scientific">Holdemania filiformis DSM 12042</name>
    <dbReference type="NCBI Taxonomy" id="545696"/>
    <lineage>
        <taxon>Bacteria</taxon>
        <taxon>Bacillati</taxon>
        <taxon>Bacillota</taxon>
        <taxon>Erysipelotrichia</taxon>
        <taxon>Erysipelotrichales</taxon>
        <taxon>Erysipelotrichaceae</taxon>
        <taxon>Holdemania</taxon>
    </lineage>
</organism>
<name>B9YAL8_9FIRM</name>
<dbReference type="STRING" id="545696.HOLDEFILI_02875"/>
<evidence type="ECO:0000313" key="2">
    <source>
        <dbReference type="Proteomes" id="UP000005950"/>
    </source>
</evidence>
<proteinExistence type="predicted"/>
<comment type="caution">
    <text evidence="1">The sequence shown here is derived from an EMBL/GenBank/DDBJ whole genome shotgun (WGS) entry which is preliminary data.</text>
</comment>